<evidence type="ECO:0000313" key="2">
    <source>
        <dbReference type="Proteomes" id="UP001056120"/>
    </source>
</evidence>
<protein>
    <submittedName>
        <fullName evidence="1">Uncharacterized protein</fullName>
    </submittedName>
</protein>
<proteinExistence type="predicted"/>
<comment type="caution">
    <text evidence="1">The sequence shown here is derived from an EMBL/GenBank/DDBJ whole genome shotgun (WGS) entry which is preliminary data.</text>
</comment>
<keyword evidence="2" id="KW-1185">Reference proteome</keyword>
<dbReference type="Proteomes" id="UP001056120">
    <property type="component" value="Linkage Group LG03"/>
</dbReference>
<accession>A0ACB9JQG6</accession>
<dbReference type="EMBL" id="CM042020">
    <property type="protein sequence ID" value="KAI3822168.1"/>
    <property type="molecule type" value="Genomic_DNA"/>
</dbReference>
<reference evidence="2" key="1">
    <citation type="journal article" date="2022" name="Mol. Ecol. Resour.">
        <title>The genomes of chicory, endive, great burdock and yacon provide insights into Asteraceae palaeo-polyploidization history and plant inulin production.</title>
        <authorList>
            <person name="Fan W."/>
            <person name="Wang S."/>
            <person name="Wang H."/>
            <person name="Wang A."/>
            <person name="Jiang F."/>
            <person name="Liu H."/>
            <person name="Zhao H."/>
            <person name="Xu D."/>
            <person name="Zhang Y."/>
        </authorList>
    </citation>
    <scope>NUCLEOTIDE SEQUENCE [LARGE SCALE GENOMIC DNA]</scope>
    <source>
        <strain evidence="2">cv. Yunnan</strain>
    </source>
</reference>
<evidence type="ECO:0000313" key="1">
    <source>
        <dbReference type="EMBL" id="KAI3822168.1"/>
    </source>
</evidence>
<name>A0ACB9JQG6_9ASTR</name>
<organism evidence="1 2">
    <name type="scientific">Smallanthus sonchifolius</name>
    <dbReference type="NCBI Taxonomy" id="185202"/>
    <lineage>
        <taxon>Eukaryota</taxon>
        <taxon>Viridiplantae</taxon>
        <taxon>Streptophyta</taxon>
        <taxon>Embryophyta</taxon>
        <taxon>Tracheophyta</taxon>
        <taxon>Spermatophyta</taxon>
        <taxon>Magnoliopsida</taxon>
        <taxon>eudicotyledons</taxon>
        <taxon>Gunneridae</taxon>
        <taxon>Pentapetalae</taxon>
        <taxon>asterids</taxon>
        <taxon>campanulids</taxon>
        <taxon>Asterales</taxon>
        <taxon>Asteraceae</taxon>
        <taxon>Asteroideae</taxon>
        <taxon>Heliantheae alliance</taxon>
        <taxon>Millerieae</taxon>
        <taxon>Smallanthus</taxon>
    </lineage>
</organism>
<reference evidence="1 2" key="2">
    <citation type="journal article" date="2022" name="Mol. Ecol. Resour.">
        <title>The genomes of chicory, endive, great burdock and yacon provide insights into Asteraceae paleo-polyploidization history and plant inulin production.</title>
        <authorList>
            <person name="Fan W."/>
            <person name="Wang S."/>
            <person name="Wang H."/>
            <person name="Wang A."/>
            <person name="Jiang F."/>
            <person name="Liu H."/>
            <person name="Zhao H."/>
            <person name="Xu D."/>
            <person name="Zhang Y."/>
        </authorList>
    </citation>
    <scope>NUCLEOTIDE SEQUENCE [LARGE SCALE GENOMIC DNA]</scope>
    <source>
        <strain evidence="2">cv. Yunnan</strain>
        <tissue evidence="1">Leaves</tissue>
    </source>
</reference>
<sequence>MSGVLLQSVTTDRLSSSTWPVIALTSPGSSLLVVYADNMGRSIAARPCGGADAPAGAEVGGAGVDDGVYLGAKNAEVDNGGADPPVGAKVGSVGVADGADPGVENAEAFVPVHERFGQHVFAGARAPWFLHLDPLPKRGLLCLLHLYQWLLGICSLNIAL</sequence>
<gene>
    <name evidence="1" type="ORF">L1987_09752</name>
</gene>